<evidence type="ECO:0000313" key="2">
    <source>
        <dbReference type="Proteomes" id="UP000282818"/>
    </source>
</evidence>
<keyword evidence="2" id="KW-1185">Reference proteome</keyword>
<reference evidence="1 2" key="1">
    <citation type="submission" date="2019-01" db="EMBL/GenBank/DDBJ databases">
        <authorList>
            <person name="Chen W.-M."/>
        </authorList>
    </citation>
    <scope>NUCLEOTIDE SEQUENCE [LARGE SCALE GENOMIC DNA]</scope>
    <source>
        <strain evidence="1 2">HPM-16</strain>
    </source>
</reference>
<sequence length="170" mass="19567">MIVAASKPVIQINGFTNNEWYRKPKGSRKGPWLQAEVEVLDQNLWNKRVPCLYFLANSKGELKYVGISVNRIKDRWRSSPAYDAADNPLQRNEMFHSQCWPHMCNLKKSGVDEKYVVSVIHDSELVHVLGGLDHEVSALSAMRSDPDIAVIAMEVWFIKHLGHQLWNQRK</sequence>
<organism evidence="1 2">
    <name type="scientific">Neptunomonas marina</name>
    <dbReference type="NCBI Taxonomy" id="1815562"/>
    <lineage>
        <taxon>Bacteria</taxon>
        <taxon>Pseudomonadati</taxon>
        <taxon>Pseudomonadota</taxon>
        <taxon>Gammaproteobacteria</taxon>
        <taxon>Oceanospirillales</taxon>
        <taxon>Oceanospirillaceae</taxon>
        <taxon>Neptunomonas</taxon>
    </lineage>
</organism>
<dbReference type="AlphaFoldDB" id="A0A437Q8P8"/>
<protein>
    <submittedName>
        <fullName evidence="1">GIY-YIG nuclease family protein</fullName>
    </submittedName>
</protein>
<evidence type="ECO:0000313" key="1">
    <source>
        <dbReference type="EMBL" id="RVU30951.1"/>
    </source>
</evidence>
<comment type="caution">
    <text evidence="1">The sequence shown here is derived from an EMBL/GenBank/DDBJ whole genome shotgun (WGS) entry which is preliminary data.</text>
</comment>
<dbReference type="EMBL" id="SACQ01000003">
    <property type="protein sequence ID" value="RVU30951.1"/>
    <property type="molecule type" value="Genomic_DNA"/>
</dbReference>
<name>A0A437Q8P8_9GAMM</name>
<dbReference type="Proteomes" id="UP000282818">
    <property type="component" value="Unassembled WGS sequence"/>
</dbReference>
<gene>
    <name evidence="1" type="ORF">EOE65_08020</name>
</gene>
<proteinExistence type="predicted"/>
<dbReference type="RefSeq" id="WP_127693796.1">
    <property type="nucleotide sequence ID" value="NZ_SACQ01000003.1"/>
</dbReference>
<accession>A0A437Q8P8</accession>